<gene>
    <name evidence="1" type="ORF">HaLaN_30785</name>
</gene>
<dbReference type="EMBL" id="BLLF01005844">
    <property type="protein sequence ID" value="GFH31694.1"/>
    <property type="molecule type" value="Genomic_DNA"/>
</dbReference>
<name>A0A6A0AI34_HAELA</name>
<dbReference type="Proteomes" id="UP000485058">
    <property type="component" value="Unassembled WGS sequence"/>
</dbReference>
<evidence type="ECO:0000313" key="2">
    <source>
        <dbReference type="Proteomes" id="UP000485058"/>
    </source>
</evidence>
<keyword evidence="2" id="KW-1185">Reference proteome</keyword>
<dbReference type="AlphaFoldDB" id="A0A6A0AI34"/>
<accession>A0A6A0AI34</accession>
<organism evidence="1 2">
    <name type="scientific">Haematococcus lacustris</name>
    <name type="common">Green alga</name>
    <name type="synonym">Haematococcus pluvialis</name>
    <dbReference type="NCBI Taxonomy" id="44745"/>
    <lineage>
        <taxon>Eukaryota</taxon>
        <taxon>Viridiplantae</taxon>
        <taxon>Chlorophyta</taxon>
        <taxon>core chlorophytes</taxon>
        <taxon>Chlorophyceae</taxon>
        <taxon>CS clade</taxon>
        <taxon>Chlamydomonadales</taxon>
        <taxon>Haematococcaceae</taxon>
        <taxon>Haematococcus</taxon>
    </lineage>
</organism>
<proteinExistence type="predicted"/>
<comment type="caution">
    <text evidence="1">The sequence shown here is derived from an EMBL/GenBank/DDBJ whole genome shotgun (WGS) entry which is preliminary data.</text>
</comment>
<reference evidence="1 2" key="1">
    <citation type="submission" date="2020-02" db="EMBL/GenBank/DDBJ databases">
        <title>Draft genome sequence of Haematococcus lacustris strain NIES-144.</title>
        <authorList>
            <person name="Morimoto D."/>
            <person name="Nakagawa S."/>
            <person name="Yoshida T."/>
            <person name="Sawayama S."/>
        </authorList>
    </citation>
    <scope>NUCLEOTIDE SEQUENCE [LARGE SCALE GENOMIC DNA]</scope>
    <source>
        <strain evidence="1 2">NIES-144</strain>
    </source>
</reference>
<sequence length="78" mass="8175">MPCAGDDKQGTKQARKLPTWRFANYGGYVQAEPPHPGMPEREAGAAAWPDALGLGDVGGAADAVLQVVGGQPRRPHEP</sequence>
<evidence type="ECO:0000313" key="1">
    <source>
        <dbReference type="EMBL" id="GFH31694.1"/>
    </source>
</evidence>
<protein>
    <submittedName>
        <fullName evidence="1">Uncharacterized protein</fullName>
    </submittedName>
</protein>